<keyword evidence="2" id="KW-1185">Reference proteome</keyword>
<organism evidence="1 2">
    <name type="scientific">Acaulospora colombiana</name>
    <dbReference type="NCBI Taxonomy" id="27376"/>
    <lineage>
        <taxon>Eukaryota</taxon>
        <taxon>Fungi</taxon>
        <taxon>Fungi incertae sedis</taxon>
        <taxon>Mucoromycota</taxon>
        <taxon>Glomeromycotina</taxon>
        <taxon>Glomeromycetes</taxon>
        <taxon>Diversisporales</taxon>
        <taxon>Acaulosporaceae</taxon>
        <taxon>Acaulospora</taxon>
    </lineage>
</organism>
<proteinExistence type="predicted"/>
<protein>
    <submittedName>
        <fullName evidence="1">12634_t:CDS:1</fullName>
    </submittedName>
</protein>
<reference evidence="1" key="1">
    <citation type="submission" date="2021-06" db="EMBL/GenBank/DDBJ databases">
        <authorList>
            <person name="Kallberg Y."/>
            <person name="Tangrot J."/>
            <person name="Rosling A."/>
        </authorList>
    </citation>
    <scope>NUCLEOTIDE SEQUENCE</scope>
    <source>
        <strain evidence="1">CL356</strain>
    </source>
</reference>
<evidence type="ECO:0000313" key="2">
    <source>
        <dbReference type="Proteomes" id="UP000789525"/>
    </source>
</evidence>
<dbReference type="EMBL" id="CAJVPT010033575">
    <property type="protein sequence ID" value="CAG8705320.1"/>
    <property type="molecule type" value="Genomic_DNA"/>
</dbReference>
<accession>A0ACA9PGJ7</accession>
<dbReference type="Proteomes" id="UP000789525">
    <property type="component" value="Unassembled WGS sequence"/>
</dbReference>
<feature type="non-terminal residue" evidence="1">
    <location>
        <position position="1"/>
    </location>
</feature>
<comment type="caution">
    <text evidence="1">The sequence shown here is derived from an EMBL/GenBank/DDBJ whole genome shotgun (WGS) entry which is preliminary data.</text>
</comment>
<gene>
    <name evidence="1" type="ORF">ACOLOM_LOCUS10429</name>
</gene>
<name>A0ACA9PGJ7_9GLOM</name>
<evidence type="ECO:0000313" key="1">
    <source>
        <dbReference type="EMBL" id="CAG8705320.1"/>
    </source>
</evidence>
<sequence length="257" mass="28685">KLVKVDYEDKEALRGAIQGQDAALITLNGWTTLEKNSKTIIDIAIEEGVKRVIPSEFGIDMHHWPGTEHTFFTPQINVSTYLKEKAAAGLIEYTSVSCGFFFDWSLKLAGDFQFTGMDIPNKTATIFNGGNAKANLTNQDSVVHAILYILSDLSILKNQDLLIHDFFVSQNEILEVLEQETDSKWTIKDVDAEALLKESQAGLDKGDFSFNNVCSVLKVYAWGKESSSRWGDDDDSALLKLPKRDMRDEIKKVLGTA</sequence>